<keyword evidence="2" id="KW-1185">Reference proteome</keyword>
<accession>A0ACB6Z464</accession>
<comment type="caution">
    <text evidence="1">The sequence shown here is derived from an EMBL/GenBank/DDBJ whole genome shotgun (WGS) entry which is preliminary data.</text>
</comment>
<evidence type="ECO:0000313" key="2">
    <source>
        <dbReference type="Proteomes" id="UP000886501"/>
    </source>
</evidence>
<organism evidence="1 2">
    <name type="scientific">Thelephora ganbajun</name>
    <name type="common">Ganba fungus</name>
    <dbReference type="NCBI Taxonomy" id="370292"/>
    <lineage>
        <taxon>Eukaryota</taxon>
        <taxon>Fungi</taxon>
        <taxon>Dikarya</taxon>
        <taxon>Basidiomycota</taxon>
        <taxon>Agaricomycotina</taxon>
        <taxon>Agaricomycetes</taxon>
        <taxon>Thelephorales</taxon>
        <taxon>Thelephoraceae</taxon>
        <taxon>Thelephora</taxon>
    </lineage>
</organism>
<dbReference type="Proteomes" id="UP000886501">
    <property type="component" value="Unassembled WGS sequence"/>
</dbReference>
<sequence>MTVLGRSVLVGVVQIPGVSVFPGFKIKVFSEETHEHAIERTGFLESDVPQPYAPLRCFRLLDYRREDE</sequence>
<protein>
    <submittedName>
        <fullName evidence="1">Uncharacterized protein</fullName>
    </submittedName>
</protein>
<proteinExistence type="predicted"/>
<evidence type="ECO:0000313" key="1">
    <source>
        <dbReference type="EMBL" id="KAF9644078.1"/>
    </source>
</evidence>
<dbReference type="EMBL" id="MU118161">
    <property type="protein sequence ID" value="KAF9644078.1"/>
    <property type="molecule type" value="Genomic_DNA"/>
</dbReference>
<gene>
    <name evidence="1" type="ORF">BDM02DRAFT_3122426</name>
</gene>
<reference evidence="1" key="1">
    <citation type="submission" date="2019-10" db="EMBL/GenBank/DDBJ databases">
        <authorList>
            <consortium name="DOE Joint Genome Institute"/>
            <person name="Kuo A."/>
            <person name="Miyauchi S."/>
            <person name="Kiss E."/>
            <person name="Drula E."/>
            <person name="Kohler A."/>
            <person name="Sanchez-Garcia M."/>
            <person name="Andreopoulos B."/>
            <person name="Barry K.W."/>
            <person name="Bonito G."/>
            <person name="Buee M."/>
            <person name="Carver A."/>
            <person name="Chen C."/>
            <person name="Cichocki N."/>
            <person name="Clum A."/>
            <person name="Culley D."/>
            <person name="Crous P.W."/>
            <person name="Fauchery L."/>
            <person name="Girlanda M."/>
            <person name="Hayes R."/>
            <person name="Keri Z."/>
            <person name="Labutti K."/>
            <person name="Lipzen A."/>
            <person name="Lombard V."/>
            <person name="Magnuson J."/>
            <person name="Maillard F."/>
            <person name="Morin E."/>
            <person name="Murat C."/>
            <person name="Nolan M."/>
            <person name="Ohm R."/>
            <person name="Pangilinan J."/>
            <person name="Pereira M."/>
            <person name="Perotto S."/>
            <person name="Peter M."/>
            <person name="Riley R."/>
            <person name="Sitrit Y."/>
            <person name="Stielow B."/>
            <person name="Szollosi G."/>
            <person name="Zifcakova L."/>
            <person name="Stursova M."/>
            <person name="Spatafora J.W."/>
            <person name="Tedersoo L."/>
            <person name="Vaario L.-M."/>
            <person name="Yamada A."/>
            <person name="Yan M."/>
            <person name="Wang P."/>
            <person name="Xu J."/>
            <person name="Bruns T."/>
            <person name="Baldrian P."/>
            <person name="Vilgalys R."/>
            <person name="Henrissat B."/>
            <person name="Grigoriev I.V."/>
            <person name="Hibbett D."/>
            <person name="Nagy L.G."/>
            <person name="Martin F.M."/>
        </authorList>
    </citation>
    <scope>NUCLEOTIDE SEQUENCE</scope>
    <source>
        <strain evidence="1">P2</strain>
    </source>
</reference>
<name>A0ACB6Z464_THEGA</name>
<reference evidence="1" key="2">
    <citation type="journal article" date="2020" name="Nat. Commun.">
        <title>Large-scale genome sequencing of mycorrhizal fungi provides insights into the early evolution of symbiotic traits.</title>
        <authorList>
            <person name="Miyauchi S."/>
            <person name="Kiss E."/>
            <person name="Kuo A."/>
            <person name="Drula E."/>
            <person name="Kohler A."/>
            <person name="Sanchez-Garcia M."/>
            <person name="Morin E."/>
            <person name="Andreopoulos B."/>
            <person name="Barry K.W."/>
            <person name="Bonito G."/>
            <person name="Buee M."/>
            <person name="Carver A."/>
            <person name="Chen C."/>
            <person name="Cichocki N."/>
            <person name="Clum A."/>
            <person name="Culley D."/>
            <person name="Crous P.W."/>
            <person name="Fauchery L."/>
            <person name="Girlanda M."/>
            <person name="Hayes R.D."/>
            <person name="Keri Z."/>
            <person name="LaButti K."/>
            <person name="Lipzen A."/>
            <person name="Lombard V."/>
            <person name="Magnuson J."/>
            <person name="Maillard F."/>
            <person name="Murat C."/>
            <person name="Nolan M."/>
            <person name="Ohm R.A."/>
            <person name="Pangilinan J."/>
            <person name="Pereira M.F."/>
            <person name="Perotto S."/>
            <person name="Peter M."/>
            <person name="Pfister S."/>
            <person name="Riley R."/>
            <person name="Sitrit Y."/>
            <person name="Stielow J.B."/>
            <person name="Szollosi G."/>
            <person name="Zifcakova L."/>
            <person name="Stursova M."/>
            <person name="Spatafora J.W."/>
            <person name="Tedersoo L."/>
            <person name="Vaario L.M."/>
            <person name="Yamada A."/>
            <person name="Yan M."/>
            <person name="Wang P."/>
            <person name="Xu J."/>
            <person name="Bruns T."/>
            <person name="Baldrian P."/>
            <person name="Vilgalys R."/>
            <person name="Dunand C."/>
            <person name="Henrissat B."/>
            <person name="Grigoriev I.V."/>
            <person name="Hibbett D."/>
            <person name="Nagy L.G."/>
            <person name="Martin F.M."/>
        </authorList>
    </citation>
    <scope>NUCLEOTIDE SEQUENCE</scope>
    <source>
        <strain evidence="1">P2</strain>
    </source>
</reference>